<keyword evidence="4" id="KW-1185">Reference proteome</keyword>
<evidence type="ECO:0000256" key="1">
    <source>
        <dbReference type="SAM" id="MobiDB-lite"/>
    </source>
</evidence>
<evidence type="ECO:0000313" key="3">
    <source>
        <dbReference type="EMBL" id="GFU41225.1"/>
    </source>
</evidence>
<feature type="region of interest" description="Disordered" evidence="1">
    <location>
        <begin position="243"/>
        <end position="264"/>
    </location>
</feature>
<reference evidence="3" key="1">
    <citation type="submission" date="2020-08" db="EMBL/GenBank/DDBJ databases">
        <title>Multicomponent nature underlies the extraordinary mechanical properties of spider dragline silk.</title>
        <authorList>
            <person name="Kono N."/>
            <person name="Nakamura H."/>
            <person name="Mori M."/>
            <person name="Yoshida Y."/>
            <person name="Ohtoshi R."/>
            <person name="Malay A.D."/>
            <person name="Moran D.A.P."/>
            <person name="Tomita M."/>
            <person name="Numata K."/>
            <person name="Arakawa K."/>
        </authorList>
    </citation>
    <scope>NUCLEOTIDE SEQUENCE</scope>
</reference>
<dbReference type="GO" id="GO:0004649">
    <property type="term" value="F:poly(ADP-ribose) glycohydrolase activity"/>
    <property type="evidence" value="ECO:0007669"/>
    <property type="project" value="InterPro"/>
</dbReference>
<dbReference type="GO" id="GO:0009225">
    <property type="term" value="P:nucleotide-sugar metabolic process"/>
    <property type="evidence" value="ECO:0007669"/>
    <property type="project" value="TreeGrafter"/>
</dbReference>
<dbReference type="Pfam" id="PF20811">
    <property type="entry name" value="PARG_cat_N"/>
    <property type="match status" value="1"/>
</dbReference>
<dbReference type="GO" id="GO:0005975">
    <property type="term" value="P:carbohydrate metabolic process"/>
    <property type="evidence" value="ECO:0007669"/>
    <property type="project" value="InterPro"/>
</dbReference>
<gene>
    <name evidence="3" type="primary">AVEN_149769_1</name>
    <name evidence="3" type="ORF">NPIL_661881</name>
</gene>
<evidence type="ECO:0000259" key="2">
    <source>
        <dbReference type="Pfam" id="PF20811"/>
    </source>
</evidence>
<accession>A0A8X6UTD5</accession>
<dbReference type="InterPro" id="IPR007724">
    <property type="entry name" value="Poly_GlycHdrlase"/>
</dbReference>
<dbReference type="GO" id="GO:0006282">
    <property type="term" value="P:regulation of DNA repair"/>
    <property type="evidence" value="ECO:0007669"/>
    <property type="project" value="InterPro"/>
</dbReference>
<dbReference type="EMBL" id="BMAW01035805">
    <property type="protein sequence ID" value="GFU41225.1"/>
    <property type="molecule type" value="Genomic_DNA"/>
</dbReference>
<dbReference type="OrthoDB" id="6154436at2759"/>
<dbReference type="Proteomes" id="UP000887013">
    <property type="component" value="Unassembled WGS sequence"/>
</dbReference>
<dbReference type="InterPro" id="IPR048362">
    <property type="entry name" value="PARG_helical"/>
</dbReference>
<dbReference type="GO" id="GO:0005737">
    <property type="term" value="C:cytoplasm"/>
    <property type="evidence" value="ECO:0007669"/>
    <property type="project" value="TreeGrafter"/>
</dbReference>
<evidence type="ECO:0000313" key="4">
    <source>
        <dbReference type="Proteomes" id="UP000887013"/>
    </source>
</evidence>
<dbReference type="GO" id="GO:1990966">
    <property type="term" value="P:ATP generation from poly-ADP-D-ribose"/>
    <property type="evidence" value="ECO:0007669"/>
    <property type="project" value="TreeGrafter"/>
</dbReference>
<dbReference type="AlphaFoldDB" id="A0A8X6UTD5"/>
<comment type="caution">
    <text evidence="3">The sequence shown here is derived from an EMBL/GenBank/DDBJ whole genome shotgun (WGS) entry which is preliminary data.</text>
</comment>
<dbReference type="PANTHER" id="PTHR12837:SF14">
    <property type="entry name" value="POLY(ADP-RIBOSE) GLYCOHYDROLASE"/>
    <property type="match status" value="1"/>
</dbReference>
<name>A0A8X6UTD5_NEPPI</name>
<feature type="domain" description="PARG helical" evidence="2">
    <location>
        <begin position="38"/>
        <end position="152"/>
    </location>
</feature>
<organism evidence="3 4">
    <name type="scientific">Nephila pilipes</name>
    <name type="common">Giant wood spider</name>
    <name type="synonym">Nephila maculata</name>
    <dbReference type="NCBI Taxonomy" id="299642"/>
    <lineage>
        <taxon>Eukaryota</taxon>
        <taxon>Metazoa</taxon>
        <taxon>Ecdysozoa</taxon>
        <taxon>Arthropoda</taxon>
        <taxon>Chelicerata</taxon>
        <taxon>Arachnida</taxon>
        <taxon>Araneae</taxon>
        <taxon>Araneomorphae</taxon>
        <taxon>Entelegynae</taxon>
        <taxon>Araneoidea</taxon>
        <taxon>Nephilidae</taxon>
        <taxon>Nephila</taxon>
    </lineage>
</organism>
<dbReference type="PANTHER" id="PTHR12837">
    <property type="entry name" value="POLY ADP-RIBOSE GLYCOHYDROLASE"/>
    <property type="match status" value="1"/>
</dbReference>
<dbReference type="GO" id="GO:0005634">
    <property type="term" value="C:nucleus"/>
    <property type="evidence" value="ECO:0007669"/>
    <property type="project" value="TreeGrafter"/>
</dbReference>
<proteinExistence type="predicted"/>
<sequence length="304" mass="34514">MFTSLFYCSVSLDPDDIQRTNQGHPGILELRRFMEEELSEEERTRFLAHTLPRMVSKASNLKRLKPSFGFLYSLRREERRFELDKTLVSSLLANAFFSTFAKRNVKTHPTLQDFRMVHFFTYLQKRGHQNKLRAFLRYFESPDEEGHVTFMRKVLQQGPSLPGWLCSDRPLVPLDVLHEGSVHLAEPGVYRVCPCSPLLGGDVLTQANSKEARLFFTFPELLVILSFVEGLVDDEALIAENAGAQPARSPKPSRRADRENLSSLENDSTTSFFIEDSPQATASQNNLVAISTLPSSSITELISR</sequence>
<protein>
    <recommendedName>
        <fullName evidence="2">PARG helical domain-containing protein</fullName>
    </recommendedName>
</protein>